<dbReference type="Proteomes" id="UP001200313">
    <property type="component" value="Unassembled WGS sequence"/>
</dbReference>
<dbReference type="RefSeq" id="WP_238073901.1">
    <property type="nucleotide sequence ID" value="NZ_JAKNJB010000011.1"/>
</dbReference>
<name>A0ABS9M8H1_9FIRM</name>
<proteinExistence type="predicted"/>
<organism evidence="1 2">
    <name type="scientific">Intestinimonas massiliensis</name>
    <name type="common">ex Afouda et al. 2020</name>
    <dbReference type="NCBI Taxonomy" id="1673721"/>
    <lineage>
        <taxon>Bacteria</taxon>
        <taxon>Bacillati</taxon>
        <taxon>Bacillota</taxon>
        <taxon>Clostridia</taxon>
        <taxon>Eubacteriales</taxon>
        <taxon>Intestinimonas</taxon>
    </lineage>
</organism>
<sequence>MGEIINTNTAIETQPGGDTGALLDITQSLLADARTALNSSGVLSVPIAELSTLGAGVSSLIPALNTVTQTTSIAADGLYTIANAGVGDVLKAAKNGNFWASLKTAEGTSKMVQLQKAGSITATTQTAAAFNPATMMMAVALFSIEQELGKIEDMQRQIVSFLEIEKESEIEADVESLMSIIKKYKDNWDNEHFVSGNHNQVLTYQNRARKNMLGYQKKIAESIGKKPHIVTQAGVKQAFTSVEKEFKYYRLSLYTFSLSSLMEVMLSGNFKESYISGIRDELQQMSDAYHDLFEESSHYLEKLSNSAVDANVMKGIGTAGNAVGKFIGSIPLVKDGPVDEFLQDGGTHLKKSALDMEKDAVHRFASIGNPGTRMFMEKMDEMIQIYNRTEQICFDDKKIYLLPKKLAV</sequence>
<evidence type="ECO:0000313" key="2">
    <source>
        <dbReference type="Proteomes" id="UP001200313"/>
    </source>
</evidence>
<gene>
    <name evidence="1" type="ORF">L0P79_08400</name>
</gene>
<comment type="caution">
    <text evidence="1">The sequence shown here is derived from an EMBL/GenBank/DDBJ whole genome shotgun (WGS) entry which is preliminary data.</text>
</comment>
<keyword evidence="2" id="KW-1185">Reference proteome</keyword>
<accession>A0ABS9M8H1</accession>
<evidence type="ECO:0000313" key="1">
    <source>
        <dbReference type="EMBL" id="MCG4527100.1"/>
    </source>
</evidence>
<protein>
    <recommendedName>
        <fullName evidence="3">LXG domain-containing protein</fullName>
    </recommendedName>
</protein>
<dbReference type="EMBL" id="JAKNJB010000011">
    <property type="protein sequence ID" value="MCG4527100.1"/>
    <property type="molecule type" value="Genomic_DNA"/>
</dbReference>
<evidence type="ECO:0008006" key="3">
    <source>
        <dbReference type="Google" id="ProtNLM"/>
    </source>
</evidence>
<reference evidence="1 2" key="1">
    <citation type="submission" date="2022-01" db="EMBL/GenBank/DDBJ databases">
        <title>Collection of gut derived symbiotic bacterial strains cultured from healthy donors.</title>
        <authorList>
            <person name="Lin H."/>
            <person name="Kohout C."/>
            <person name="Waligurski E."/>
            <person name="Pamer E.G."/>
        </authorList>
    </citation>
    <scope>NUCLEOTIDE SEQUENCE [LARGE SCALE GENOMIC DNA]</scope>
    <source>
        <strain evidence="1 2">DFI.3.7</strain>
    </source>
</reference>